<reference evidence="1" key="1">
    <citation type="submission" date="2015-10" db="EMBL/GenBank/DDBJ databases">
        <title>EvidentialGene: Evidence-directed Construction of Complete mRNA Transcriptomes without Genomes.</title>
        <authorList>
            <person name="Gilbert D.G."/>
        </authorList>
    </citation>
    <scope>NUCLEOTIDE SEQUENCE</scope>
</reference>
<protein>
    <submittedName>
        <fullName evidence="1">Uncharacterized protein</fullName>
    </submittedName>
</protein>
<dbReference type="AlphaFoldDB" id="A0A0P5DYM4"/>
<proteinExistence type="predicted"/>
<accession>A0A0P5DYM4</accession>
<organism evidence="1">
    <name type="scientific">Daphnia magna</name>
    <dbReference type="NCBI Taxonomy" id="35525"/>
    <lineage>
        <taxon>Eukaryota</taxon>
        <taxon>Metazoa</taxon>
        <taxon>Ecdysozoa</taxon>
        <taxon>Arthropoda</taxon>
        <taxon>Crustacea</taxon>
        <taxon>Branchiopoda</taxon>
        <taxon>Diplostraca</taxon>
        <taxon>Cladocera</taxon>
        <taxon>Anomopoda</taxon>
        <taxon>Daphniidae</taxon>
        <taxon>Daphnia</taxon>
    </lineage>
</organism>
<evidence type="ECO:0000313" key="1">
    <source>
        <dbReference type="EMBL" id="JAN92217.1"/>
    </source>
</evidence>
<name>A0A0P5DYM4_9CRUS</name>
<sequence length="66" mass="7802">MMWNNDLRVTFCTKSSTLKKWLLIPYTLLINILSCLDVINCIYHKVQSSPKIIVEEFFIFLSNSQF</sequence>
<dbReference type="EMBL" id="GDIQ01002520">
    <property type="protein sequence ID" value="JAN92217.1"/>
    <property type="molecule type" value="Transcribed_RNA"/>
</dbReference>